<keyword evidence="1" id="KW-0175">Coiled coil</keyword>
<dbReference type="InterPro" id="IPR011990">
    <property type="entry name" value="TPR-like_helical_dom_sf"/>
</dbReference>
<evidence type="ECO:0000313" key="6">
    <source>
        <dbReference type="Proteomes" id="UP000717624"/>
    </source>
</evidence>
<name>A0A939BVM5_9BACL</name>
<dbReference type="EMBL" id="JAFBEB010000008">
    <property type="protein sequence ID" value="MBM7590836.1"/>
    <property type="molecule type" value="Genomic_DNA"/>
</dbReference>
<dbReference type="InterPro" id="IPR043939">
    <property type="entry name" value="DUF5780"/>
</dbReference>
<protein>
    <submittedName>
        <fullName evidence="5">Tetratricopeptide (TPR) repeat protein</fullName>
    </submittedName>
</protein>
<dbReference type="RefSeq" id="WP_239565422.1">
    <property type="nucleotide sequence ID" value="NZ_BAABIN010000005.1"/>
</dbReference>
<feature type="domain" description="DUF5780" evidence="4">
    <location>
        <begin position="289"/>
        <end position="394"/>
    </location>
</feature>
<evidence type="ECO:0000259" key="3">
    <source>
        <dbReference type="Pfam" id="PF13240"/>
    </source>
</evidence>
<comment type="caution">
    <text evidence="5">The sequence shown here is derived from an EMBL/GenBank/DDBJ whole genome shotgun (WGS) entry which is preliminary data.</text>
</comment>
<keyword evidence="2" id="KW-0812">Transmembrane</keyword>
<dbReference type="Gene3D" id="1.25.40.10">
    <property type="entry name" value="Tetratricopeptide repeat domain"/>
    <property type="match status" value="1"/>
</dbReference>
<evidence type="ECO:0000256" key="1">
    <source>
        <dbReference type="SAM" id="Coils"/>
    </source>
</evidence>
<evidence type="ECO:0000259" key="4">
    <source>
        <dbReference type="Pfam" id="PF19092"/>
    </source>
</evidence>
<accession>A0A939BVM5</accession>
<organism evidence="5 6">
    <name type="scientific">Brevibacillus fulvus</name>
    <dbReference type="NCBI Taxonomy" id="1125967"/>
    <lineage>
        <taxon>Bacteria</taxon>
        <taxon>Bacillati</taxon>
        <taxon>Bacillota</taxon>
        <taxon>Bacilli</taxon>
        <taxon>Bacillales</taxon>
        <taxon>Paenibacillaceae</taxon>
        <taxon>Brevibacillus</taxon>
    </lineage>
</organism>
<dbReference type="Proteomes" id="UP000717624">
    <property type="component" value="Unassembled WGS sequence"/>
</dbReference>
<dbReference type="AlphaFoldDB" id="A0A939BVM5"/>
<proteinExistence type="predicted"/>
<feature type="coiled-coil region" evidence="1">
    <location>
        <begin position="236"/>
        <end position="269"/>
    </location>
</feature>
<dbReference type="Pfam" id="PF13240">
    <property type="entry name" value="Zn_Ribbon_1"/>
    <property type="match status" value="1"/>
</dbReference>
<feature type="domain" description="Zinc-ribbon" evidence="3">
    <location>
        <begin position="4"/>
        <end position="25"/>
    </location>
</feature>
<gene>
    <name evidence="5" type="ORF">JOD01_002448</name>
</gene>
<feature type="transmembrane region" description="Helical" evidence="2">
    <location>
        <begin position="41"/>
        <end position="60"/>
    </location>
</feature>
<dbReference type="Pfam" id="PF19092">
    <property type="entry name" value="DUF5780"/>
    <property type="match status" value="1"/>
</dbReference>
<keyword evidence="2" id="KW-0472">Membrane</keyword>
<reference evidence="5" key="1">
    <citation type="submission" date="2021-01" db="EMBL/GenBank/DDBJ databases">
        <title>Genomic Encyclopedia of Type Strains, Phase IV (KMG-IV): sequencing the most valuable type-strain genomes for metagenomic binning, comparative biology and taxonomic classification.</title>
        <authorList>
            <person name="Goeker M."/>
        </authorList>
    </citation>
    <scope>NUCLEOTIDE SEQUENCE</scope>
    <source>
        <strain evidence="5">DSM 25523</strain>
    </source>
</reference>
<keyword evidence="2" id="KW-1133">Transmembrane helix</keyword>
<keyword evidence="6" id="KW-1185">Reference proteome</keyword>
<evidence type="ECO:0000313" key="5">
    <source>
        <dbReference type="EMBL" id="MBM7590836.1"/>
    </source>
</evidence>
<dbReference type="InterPro" id="IPR026870">
    <property type="entry name" value="Zinc_ribbon_dom"/>
</dbReference>
<sequence length="397" mass="44948">MINCKKCGYSLPDDSSFCSKCGTKVDAGSIQATKNIPKKTIIISITGLVVVASLAFVFLLNRPVDAFINAVQDNEYNDAIAIYEKEIKGNSEKEKELETLLKDEISKIKNDYLSEKIEYDSAITELDTIYKTNLMKSEVDSAKSEINKINDSRTAFKTGQELLNNNRVKDALAELKKVIKEDSNYQKAKELIDNSIDDYKTQILKDVEKFATEQKYPEAISLLNEALTIIPNDSDIAAKKKVLEKQNEEKIAAERKKKLEETKAQQEVEVQSAGIIIQSTEYKALYPDMIQVIVRNNSNKVVKNMFVSMLGFDANGFPIKIERRYGDSSFEFVGTAENVNIVSKATFGKGSGWEIAENHGIKTVLACVKEVEYYDGTKWTNPYYQYWLEEYKEKPLK</sequence>
<evidence type="ECO:0000256" key="2">
    <source>
        <dbReference type="SAM" id="Phobius"/>
    </source>
</evidence>